<dbReference type="AlphaFoldDB" id="R0JF98"/>
<keyword evidence="2" id="KW-1185">Reference proteome</keyword>
<name>R0JF98_ANAPL</name>
<reference evidence="2" key="1">
    <citation type="journal article" date="2013" name="Nat. Genet.">
        <title>The duck genome and transcriptome provide insight into an avian influenza virus reservoir species.</title>
        <authorList>
            <person name="Huang Y."/>
            <person name="Li Y."/>
            <person name="Burt D.W."/>
            <person name="Chen H."/>
            <person name="Zhang Y."/>
            <person name="Qian W."/>
            <person name="Kim H."/>
            <person name="Gan S."/>
            <person name="Zhao Y."/>
            <person name="Li J."/>
            <person name="Yi K."/>
            <person name="Feng H."/>
            <person name="Zhu P."/>
            <person name="Li B."/>
            <person name="Liu Q."/>
            <person name="Fairley S."/>
            <person name="Magor K.E."/>
            <person name="Du Z."/>
            <person name="Hu X."/>
            <person name="Goodman L."/>
            <person name="Tafer H."/>
            <person name="Vignal A."/>
            <person name="Lee T."/>
            <person name="Kim K.W."/>
            <person name="Sheng Z."/>
            <person name="An Y."/>
            <person name="Searle S."/>
            <person name="Herrero J."/>
            <person name="Groenen M.A."/>
            <person name="Crooijmans R.P."/>
            <person name="Faraut T."/>
            <person name="Cai Q."/>
            <person name="Webster R.G."/>
            <person name="Aldridge J.R."/>
            <person name="Warren W.C."/>
            <person name="Bartschat S."/>
            <person name="Kehr S."/>
            <person name="Marz M."/>
            <person name="Stadler P.F."/>
            <person name="Smith J."/>
            <person name="Kraus R.H."/>
            <person name="Zhao Y."/>
            <person name="Ren L."/>
            <person name="Fei J."/>
            <person name="Morisson M."/>
            <person name="Kaiser P."/>
            <person name="Griffin D.K."/>
            <person name="Rao M."/>
            <person name="Pitel F."/>
            <person name="Wang J."/>
            <person name="Li N."/>
        </authorList>
    </citation>
    <scope>NUCLEOTIDE SEQUENCE [LARGE SCALE GENOMIC DNA]</scope>
</reference>
<protein>
    <submittedName>
        <fullName evidence="1">Uncharacterized protein</fullName>
    </submittedName>
</protein>
<evidence type="ECO:0000313" key="2">
    <source>
        <dbReference type="Proteomes" id="UP000296049"/>
    </source>
</evidence>
<accession>R0JF98</accession>
<dbReference type="Proteomes" id="UP000296049">
    <property type="component" value="Unassembled WGS sequence"/>
</dbReference>
<organism evidence="1 2">
    <name type="scientific">Anas platyrhynchos</name>
    <name type="common">Mallard</name>
    <name type="synonym">Anas boschas</name>
    <dbReference type="NCBI Taxonomy" id="8839"/>
    <lineage>
        <taxon>Eukaryota</taxon>
        <taxon>Metazoa</taxon>
        <taxon>Chordata</taxon>
        <taxon>Craniata</taxon>
        <taxon>Vertebrata</taxon>
        <taxon>Euteleostomi</taxon>
        <taxon>Archelosauria</taxon>
        <taxon>Archosauria</taxon>
        <taxon>Dinosauria</taxon>
        <taxon>Saurischia</taxon>
        <taxon>Theropoda</taxon>
        <taxon>Coelurosauria</taxon>
        <taxon>Aves</taxon>
        <taxon>Neognathae</taxon>
        <taxon>Galloanserae</taxon>
        <taxon>Anseriformes</taxon>
        <taxon>Anatidae</taxon>
        <taxon>Anatinae</taxon>
        <taxon>Anas</taxon>
    </lineage>
</organism>
<gene>
    <name evidence="1" type="ORF">Anapl_12062</name>
</gene>
<evidence type="ECO:0000313" key="1">
    <source>
        <dbReference type="EMBL" id="EOA95661.1"/>
    </source>
</evidence>
<sequence>MGIKSSPALLDSKATGDLHASQLTSCKNKSINLTQSFLQVGQEDEGKVSIFIILSPLTEIQKKRGIENVKLATCFTILLEGRMKMAQVSAFTFSSVSMYRGKVILQQVDTSGNKYTMFSDLQVNITPLDLCCCSQLLNHSRDSQKEVLSKCFSKARGMHSIDCLSLLLTHRITLNEKSPPAYTLASQGLNNAYNKALRFSGTKLEQGGQAQAHGSAETHRGHQTLIFSAVARQSLSEAHFHNRWGKLELRKPHTTISLMHPMMTPSFLQHGGCNRHEFFIFSGVGLGLKFLQQLEFGETSHHQQHYAVGHSHVNGGEKVTRTLLTLLEWERLPKGTGNQCWYQANANSESAAWSKGITASKYGIRHNVEAENCG</sequence>
<proteinExistence type="predicted"/>
<dbReference type="EMBL" id="KB744212">
    <property type="protein sequence ID" value="EOA95661.1"/>
    <property type="molecule type" value="Genomic_DNA"/>
</dbReference>